<protein>
    <submittedName>
        <fullName evidence="3">Uncharacterized protein LOC114001209</fullName>
    </submittedName>
</protein>
<sequence length="224" mass="25147">MPPGTRAGGGRRAGRGLCGTPPRSPWAARLLLLLVMVIMVMVMGARPGAQATSGHEHGLNPNSSLWDMDYRRLLHSKKNLSGTMASYKPSSSFRSSSLLSYHGRKSLLSQNLNQKPQEKQLSCDTLLKLSRYILMDIFRPSLAWTLFRFHNCDRGVNLPKLHISPLKVAQHKVKPFLLHRVLRLLGNMGVLFEAQQSKAFSLLKKQMIKPRKTPLKPEEEQSGQ</sequence>
<dbReference type="AlphaFoldDB" id="A0A6J2IQ93"/>
<keyword evidence="1" id="KW-1133">Transmembrane helix</keyword>
<name>A0A6J2IQ93_9PASS</name>
<keyword evidence="2" id="KW-1185">Reference proteome</keyword>
<dbReference type="GeneID" id="114001209"/>
<evidence type="ECO:0000256" key="1">
    <source>
        <dbReference type="SAM" id="Phobius"/>
    </source>
</evidence>
<reference evidence="3" key="1">
    <citation type="submission" date="2025-08" db="UniProtKB">
        <authorList>
            <consortium name="RefSeq"/>
        </authorList>
    </citation>
    <scope>IDENTIFICATION</scope>
    <source>
        <tissue evidence="3">Muscle</tissue>
    </source>
</reference>
<dbReference type="RefSeq" id="XP_027601999.2">
    <property type="nucleotide sequence ID" value="XM_027746198.2"/>
</dbReference>
<proteinExistence type="predicted"/>
<dbReference type="InParanoid" id="A0A6J2IQ93"/>
<feature type="transmembrane region" description="Helical" evidence="1">
    <location>
        <begin position="26"/>
        <end position="45"/>
    </location>
</feature>
<evidence type="ECO:0000313" key="2">
    <source>
        <dbReference type="Proteomes" id="UP000504627"/>
    </source>
</evidence>
<organism evidence="2 3">
    <name type="scientific">Pipra filicauda</name>
    <name type="common">Wire-tailed manakin</name>
    <dbReference type="NCBI Taxonomy" id="649802"/>
    <lineage>
        <taxon>Eukaryota</taxon>
        <taxon>Metazoa</taxon>
        <taxon>Chordata</taxon>
        <taxon>Craniata</taxon>
        <taxon>Vertebrata</taxon>
        <taxon>Euteleostomi</taxon>
        <taxon>Archelosauria</taxon>
        <taxon>Archosauria</taxon>
        <taxon>Dinosauria</taxon>
        <taxon>Saurischia</taxon>
        <taxon>Theropoda</taxon>
        <taxon>Coelurosauria</taxon>
        <taxon>Aves</taxon>
        <taxon>Neognathae</taxon>
        <taxon>Neoaves</taxon>
        <taxon>Telluraves</taxon>
        <taxon>Australaves</taxon>
        <taxon>Passeriformes</taxon>
        <taxon>Pipridae</taxon>
        <taxon>Pipra</taxon>
    </lineage>
</organism>
<keyword evidence="1" id="KW-0812">Transmembrane</keyword>
<gene>
    <name evidence="3" type="primary">LOC114001209</name>
</gene>
<dbReference type="Proteomes" id="UP000504627">
    <property type="component" value="Unplaced"/>
</dbReference>
<accession>A0A6J2IQ93</accession>
<keyword evidence="1" id="KW-0472">Membrane</keyword>
<evidence type="ECO:0000313" key="3">
    <source>
        <dbReference type="RefSeq" id="XP_027601999.2"/>
    </source>
</evidence>